<gene>
    <name evidence="1" type="ORF">D6T69_09095</name>
</gene>
<evidence type="ECO:0000313" key="1">
    <source>
        <dbReference type="EMBL" id="AZJ35666.1"/>
    </source>
</evidence>
<dbReference type="AlphaFoldDB" id="A0A3S8R7C8"/>
<evidence type="ECO:0000313" key="2">
    <source>
        <dbReference type="Proteomes" id="UP000274593"/>
    </source>
</evidence>
<reference evidence="1 2" key="1">
    <citation type="submission" date="2018-09" db="EMBL/GenBank/DDBJ databases">
        <title>Insights into the microbiota of Asian seabass (Lates calcarifer) with tenacibaculosis symptoms and description of sp. nov. Tenacibaculum singaporense.</title>
        <authorList>
            <person name="Miyake S."/>
            <person name="Soh M."/>
            <person name="Azman M.N."/>
            <person name="Ngoh S.Y."/>
            <person name="Orban L."/>
        </authorList>
    </citation>
    <scope>NUCLEOTIDE SEQUENCE [LARGE SCALE GENOMIC DNA]</scope>
    <source>
        <strain evidence="1 2">DSM 106434</strain>
    </source>
</reference>
<dbReference type="SUPFAM" id="SSF51182">
    <property type="entry name" value="RmlC-like cupins"/>
    <property type="match status" value="1"/>
</dbReference>
<dbReference type="InterPro" id="IPR011051">
    <property type="entry name" value="RmlC_Cupin_sf"/>
</dbReference>
<sequence>MKVETINTAGNWSVHWTESLKKAIQLGVNSHKIGQQLLLENKRVKIWHIELEPGKTLPFHKHDKPYFYVCHTRGSSRSYFSNGAVIETSYEPNDIKYFNNLNTKNFFIHNLENIGTTTLHFTTVEFTE</sequence>
<dbReference type="RefSeq" id="WP_125067437.1">
    <property type="nucleotide sequence ID" value="NZ_CP032548.1"/>
</dbReference>
<dbReference type="Gene3D" id="2.60.120.10">
    <property type="entry name" value="Jelly Rolls"/>
    <property type="match status" value="1"/>
</dbReference>
<accession>A0A3S8R7C8</accession>
<dbReference type="KEGG" id="tsig:D6T69_09095"/>
<protein>
    <submittedName>
        <fullName evidence="1">Cupin domain-containing protein</fullName>
    </submittedName>
</protein>
<dbReference type="InterPro" id="IPR014710">
    <property type="entry name" value="RmlC-like_jellyroll"/>
</dbReference>
<dbReference type="EMBL" id="CP032548">
    <property type="protein sequence ID" value="AZJ35666.1"/>
    <property type="molecule type" value="Genomic_DNA"/>
</dbReference>
<dbReference type="Proteomes" id="UP000274593">
    <property type="component" value="Chromosome"/>
</dbReference>
<proteinExistence type="predicted"/>
<organism evidence="1 2">
    <name type="scientific">Tenacibaculum singaporense</name>
    <dbReference type="NCBI Taxonomy" id="2358479"/>
    <lineage>
        <taxon>Bacteria</taxon>
        <taxon>Pseudomonadati</taxon>
        <taxon>Bacteroidota</taxon>
        <taxon>Flavobacteriia</taxon>
        <taxon>Flavobacteriales</taxon>
        <taxon>Flavobacteriaceae</taxon>
        <taxon>Tenacibaculum</taxon>
    </lineage>
</organism>
<keyword evidence="2" id="KW-1185">Reference proteome</keyword>
<name>A0A3S8R7C8_9FLAO</name>